<proteinExistence type="predicted"/>
<organism evidence="2 3">
    <name type="scientific">Henriciella barbarensis</name>
    <dbReference type="NCBI Taxonomy" id="86342"/>
    <lineage>
        <taxon>Bacteria</taxon>
        <taxon>Pseudomonadati</taxon>
        <taxon>Pseudomonadota</taxon>
        <taxon>Alphaproteobacteria</taxon>
        <taxon>Hyphomonadales</taxon>
        <taxon>Hyphomonadaceae</taxon>
        <taxon>Henriciella</taxon>
    </lineage>
</organism>
<dbReference type="AlphaFoldDB" id="A0A399QSG7"/>
<dbReference type="EMBL" id="QWGB01000014">
    <property type="protein sequence ID" value="RIJ20457.1"/>
    <property type="molecule type" value="Genomic_DNA"/>
</dbReference>
<accession>A0A399QSG7</accession>
<evidence type="ECO:0000259" key="1">
    <source>
        <dbReference type="Pfam" id="PF24793"/>
    </source>
</evidence>
<dbReference type="OrthoDB" id="3771157at2"/>
<keyword evidence="3" id="KW-1185">Reference proteome</keyword>
<evidence type="ECO:0000313" key="3">
    <source>
        <dbReference type="Proteomes" id="UP000265431"/>
    </source>
</evidence>
<feature type="domain" description="Glucosamine inositolphosphorylceramide transferase 1 N-terminal" evidence="1">
    <location>
        <begin position="282"/>
        <end position="473"/>
    </location>
</feature>
<comment type="caution">
    <text evidence="2">The sequence shown here is derived from an EMBL/GenBank/DDBJ whole genome shotgun (WGS) entry which is preliminary data.</text>
</comment>
<dbReference type="SUPFAM" id="SSF75005">
    <property type="entry name" value="Arabinanase/levansucrase/invertase"/>
    <property type="match status" value="1"/>
</dbReference>
<dbReference type="Pfam" id="PF24793">
    <property type="entry name" value="GINT1_N"/>
    <property type="match status" value="1"/>
</dbReference>
<dbReference type="RefSeq" id="WP_119380773.1">
    <property type="nucleotide sequence ID" value="NZ_QWGB01000014.1"/>
</dbReference>
<protein>
    <recommendedName>
        <fullName evidence="1">Glucosamine inositolphosphorylceramide transferase 1 N-terminal domain-containing protein</fullName>
    </recommendedName>
</protein>
<gene>
    <name evidence="2" type="ORF">D1224_15165</name>
</gene>
<reference evidence="2 3" key="1">
    <citation type="submission" date="2018-08" db="EMBL/GenBank/DDBJ databases">
        <title>Henriciella mobilis sp. nov., isolated from seawater.</title>
        <authorList>
            <person name="Cheng H."/>
            <person name="Wu Y.-H."/>
            <person name="Xu X.-W."/>
            <person name="Guo L.-L."/>
        </authorList>
    </citation>
    <scope>NUCLEOTIDE SEQUENCE [LARGE SCALE GENOMIC DNA]</scope>
    <source>
        <strain evidence="2 3">CCUG66934</strain>
    </source>
</reference>
<dbReference type="InterPro" id="IPR056442">
    <property type="entry name" value="GINT1_N"/>
</dbReference>
<name>A0A399QSG7_9PROT</name>
<dbReference type="Proteomes" id="UP000265431">
    <property type="component" value="Unassembled WGS sequence"/>
</dbReference>
<evidence type="ECO:0000313" key="2">
    <source>
        <dbReference type="EMBL" id="RIJ20457.1"/>
    </source>
</evidence>
<sequence length="525" mass="58715">MARRIALITDSLQYGAWQTEALRQGSHKSKIVLIIALRKTQHGEKIAARQFVIEAVRSIWLRVPKQNKGSKQLEQSSVDYRFICPTTDQHICEDALEAHQIDTIVDSSLDQFASGLTKFHGTTIFSYSESAAQKLVLSSFVREQSKTPIGQLSYSHQPGHPGDGVSRLLPVWAKVYPYSLRRSYQEFQRMANATLITSFNQSEQAPIFSPSSLETIQDELSGPAVLSVVLQTFLKSFKRLVYGAFFEKNWSVGTSKVDFSPLDQTKLTKADIVEIPTHSAYRFFADPFFSSDGKAIRLEGLNKATGLGEILEITSDGSISPNPIKKGKHYSYPQSFVYNGDEFLLPEVGSHSAQYIEKIGDQSEKFSLKGLESSRIVDATMHCEDGYWYLFFGFADTAHAILNLWIASDLFSEFRPHPSSPICLDPAGARMGGAIFRKDKNLYRLGQDNQRGYGEAVNVYRIKELNPNRYVETVCGNVSVDGAFGPHCLNKSPDQKTLVLDYYKDVFSFAAGWRRLLAKFAKGAA</sequence>
<dbReference type="InterPro" id="IPR023296">
    <property type="entry name" value="Glyco_hydro_beta-prop_sf"/>
</dbReference>